<dbReference type="PANTHER" id="PTHR14582">
    <property type="entry name" value="INNER KINETOCHORE SUBUNIT MAL2"/>
    <property type="match status" value="1"/>
</dbReference>
<dbReference type="PANTHER" id="PTHR14582:SF1">
    <property type="entry name" value="CENTROMERE PROTEIN O"/>
    <property type="match status" value="1"/>
</dbReference>
<evidence type="ECO:0000256" key="1">
    <source>
        <dbReference type="ARBA" id="ARBA00004123"/>
    </source>
</evidence>
<dbReference type="EMBL" id="VXBF01012397">
    <property type="protein sequence ID" value="NXM89257.1"/>
    <property type="molecule type" value="Genomic_DNA"/>
</dbReference>
<keyword evidence="6" id="KW-0539">Nucleus</keyword>
<organism evidence="8 9">
    <name type="scientific">Oenanthe oenanthe</name>
    <name type="common">Northern wheatear</name>
    <dbReference type="NCBI Taxonomy" id="279966"/>
    <lineage>
        <taxon>Eukaryota</taxon>
        <taxon>Metazoa</taxon>
        <taxon>Chordata</taxon>
        <taxon>Craniata</taxon>
        <taxon>Vertebrata</taxon>
        <taxon>Euteleostomi</taxon>
        <taxon>Archelosauria</taxon>
        <taxon>Archosauria</taxon>
        <taxon>Dinosauria</taxon>
        <taxon>Saurischia</taxon>
        <taxon>Theropoda</taxon>
        <taxon>Coelurosauria</taxon>
        <taxon>Aves</taxon>
        <taxon>Neognathae</taxon>
        <taxon>Neoaves</taxon>
        <taxon>Telluraves</taxon>
        <taxon>Australaves</taxon>
        <taxon>Passeriformes</taxon>
        <taxon>Muscicapidae</taxon>
        <taxon>Oenanthe</taxon>
    </lineage>
</organism>
<dbReference type="Proteomes" id="UP000565754">
    <property type="component" value="Unassembled WGS sequence"/>
</dbReference>
<protein>
    <recommendedName>
        <fullName evidence="4">Centromere protein O</fullName>
    </recommendedName>
</protein>
<evidence type="ECO:0000256" key="4">
    <source>
        <dbReference type="ARBA" id="ARBA00016395"/>
    </source>
</evidence>
<keyword evidence="7" id="KW-0137">Centromere</keyword>
<dbReference type="GO" id="GO:0005634">
    <property type="term" value="C:nucleus"/>
    <property type="evidence" value="ECO:0007669"/>
    <property type="project" value="UniProtKB-SubCell"/>
</dbReference>
<keyword evidence="9" id="KW-1185">Reference proteome</keyword>
<keyword evidence="5" id="KW-0158">Chromosome</keyword>
<feature type="non-terminal residue" evidence="8">
    <location>
        <position position="71"/>
    </location>
</feature>
<evidence type="ECO:0000256" key="5">
    <source>
        <dbReference type="ARBA" id="ARBA00022454"/>
    </source>
</evidence>
<evidence type="ECO:0000256" key="6">
    <source>
        <dbReference type="ARBA" id="ARBA00023242"/>
    </source>
</evidence>
<sequence length="71" mass="8726">DSFHVELQEFREFREFRVCRHSVPPFIPLERLSQEFLPRDPREFLGILLQHLNAFVARRHQLQKFQVRIPK</sequence>
<proteinExistence type="inferred from homology"/>
<comment type="similarity">
    <text evidence="3">Belongs to the CENP-O/MCM21 family.</text>
</comment>
<accession>A0A7L1EIP3</accession>
<evidence type="ECO:0000256" key="7">
    <source>
        <dbReference type="ARBA" id="ARBA00023328"/>
    </source>
</evidence>
<name>A0A7L1EIP3_OENON</name>
<dbReference type="Pfam" id="PF09496">
    <property type="entry name" value="CENP-O"/>
    <property type="match status" value="1"/>
</dbReference>
<comment type="subcellular location">
    <subcellularLocation>
        <location evidence="2">Chromosome</location>
        <location evidence="2">Centromere</location>
    </subcellularLocation>
    <subcellularLocation>
        <location evidence="1">Nucleus</location>
    </subcellularLocation>
</comment>
<gene>
    <name evidence="8" type="primary">Cenpo</name>
    <name evidence="8" type="ORF">OENOEN_R15149</name>
</gene>
<feature type="non-terminal residue" evidence="8">
    <location>
        <position position="1"/>
    </location>
</feature>
<comment type="caution">
    <text evidence="8">The sequence shown here is derived from an EMBL/GenBank/DDBJ whole genome shotgun (WGS) entry which is preliminary data.</text>
</comment>
<reference evidence="8 9" key="1">
    <citation type="submission" date="2019-09" db="EMBL/GenBank/DDBJ databases">
        <title>Bird 10,000 Genomes (B10K) Project - Family phase.</title>
        <authorList>
            <person name="Zhang G."/>
        </authorList>
    </citation>
    <scope>NUCLEOTIDE SEQUENCE [LARGE SCALE GENOMIC DNA]</scope>
    <source>
        <strain evidence="8">B10K-DU-001-74</strain>
        <tissue evidence="8">Muscle</tissue>
    </source>
</reference>
<dbReference type="InterPro" id="IPR018464">
    <property type="entry name" value="CENP-O"/>
</dbReference>
<evidence type="ECO:0000256" key="3">
    <source>
        <dbReference type="ARBA" id="ARBA00007321"/>
    </source>
</evidence>
<dbReference type="AlphaFoldDB" id="A0A7L1EIP3"/>
<dbReference type="GO" id="GO:0031511">
    <property type="term" value="C:Mis6-Sim4 complex"/>
    <property type="evidence" value="ECO:0007669"/>
    <property type="project" value="TreeGrafter"/>
</dbReference>
<evidence type="ECO:0000313" key="8">
    <source>
        <dbReference type="EMBL" id="NXM89257.1"/>
    </source>
</evidence>
<evidence type="ECO:0000313" key="9">
    <source>
        <dbReference type="Proteomes" id="UP000565754"/>
    </source>
</evidence>
<evidence type="ECO:0000256" key="2">
    <source>
        <dbReference type="ARBA" id="ARBA00004584"/>
    </source>
</evidence>